<geneLocation type="plasmid" evidence="5">
    <name>2</name>
</geneLocation>
<organism evidence="5 6">
    <name type="scientific">Natronococcus occultus SP4</name>
    <dbReference type="NCBI Taxonomy" id="694430"/>
    <lineage>
        <taxon>Archaea</taxon>
        <taxon>Methanobacteriati</taxon>
        <taxon>Methanobacteriota</taxon>
        <taxon>Stenosarchaea group</taxon>
        <taxon>Halobacteria</taxon>
        <taxon>Halobacteriales</taxon>
        <taxon>Natrialbaceae</taxon>
        <taxon>Natronococcus</taxon>
    </lineage>
</organism>
<reference evidence="5 6" key="1">
    <citation type="submission" date="2012-11" db="EMBL/GenBank/DDBJ databases">
        <title>FINISHED of Natronococcus occultus SP4, DSM 3396.</title>
        <authorList>
            <consortium name="DOE Joint Genome Institute"/>
            <person name="Eisen J."/>
            <person name="Huntemann M."/>
            <person name="Wei C.-L."/>
            <person name="Han J."/>
            <person name="Detter J.C."/>
            <person name="Han C."/>
            <person name="Tapia R."/>
            <person name="Chen A."/>
            <person name="Kyrpides N."/>
            <person name="Mavromatis K."/>
            <person name="Markowitz V."/>
            <person name="Szeto E."/>
            <person name="Ivanova N."/>
            <person name="Mikhailova N."/>
            <person name="Ovchinnikova G."/>
            <person name="Pagani I."/>
            <person name="Pati A."/>
            <person name="Goodwin L."/>
            <person name="Nordberg H.P."/>
            <person name="Cantor M.N."/>
            <person name="Hua S.X."/>
            <person name="Woyke T."/>
            <person name="Eisen J."/>
            <person name="Klenk H.-P."/>
            <person name="Klenk H.-P."/>
        </authorList>
    </citation>
    <scope>NUCLEOTIDE SEQUENCE [LARGE SCALE GENOMIC DNA]</scope>
    <source>
        <strain evidence="5 6">SP4</strain>
        <plasmid evidence="6">Plasmid 2</plasmid>
    </source>
</reference>
<dbReference type="KEGG" id="nou:Natoc_4159"/>
<keyword evidence="2" id="KW-0804">Transcription</keyword>
<dbReference type="PANTHER" id="PTHR34236:SF1">
    <property type="entry name" value="DIMETHYL SULFOXIDE REDUCTASE TRANSCRIPTIONAL ACTIVATOR"/>
    <property type="match status" value="1"/>
</dbReference>
<dbReference type="Pfam" id="PF15915">
    <property type="entry name" value="BAT"/>
    <property type="match status" value="1"/>
</dbReference>
<proteinExistence type="predicted"/>
<dbReference type="GeneID" id="14405886"/>
<dbReference type="EMBL" id="CP003931">
    <property type="protein sequence ID" value="AGB39865.1"/>
    <property type="molecule type" value="Genomic_DNA"/>
</dbReference>
<gene>
    <name evidence="5" type="ORF">Natoc_4159</name>
</gene>
<evidence type="ECO:0000259" key="4">
    <source>
        <dbReference type="Pfam" id="PF15915"/>
    </source>
</evidence>
<feature type="domain" description="Bacterioopsin transcriptional activator GAF and HTH associated" evidence="4">
    <location>
        <begin position="5"/>
        <end position="145"/>
    </location>
</feature>
<sequence length="225" mass="25772">MSVVAEFTIPADAFALDHTLEAVPDATVEIERLATHSREWVMPFLWVTSDDIEDVGSVLENDPDIETVRTLNLADGTGYFNVHWSEEIQQLIDEIVDQRGIMQEAEAKDGRWYLKLKFVDQTVLEEFQAHFQKRDYMFELQRLHRGIGPKERRYDLTPSQREVLTVAQEMGYFDVPRETQIEELATELGVSTNSVSQRLRRATDNLVRNTLTVAPPKGMTESDGV</sequence>
<keyword evidence="1" id="KW-0805">Transcription regulation</keyword>
<dbReference type="InterPro" id="IPR007050">
    <property type="entry name" value="HTH_bacterioopsin"/>
</dbReference>
<keyword evidence="6" id="KW-1185">Reference proteome</keyword>
<name>L0K5R6_9EURY</name>
<dbReference type="OrthoDB" id="156233at2157"/>
<dbReference type="AlphaFoldDB" id="L0K5R6"/>
<feature type="domain" description="HTH bat-type" evidence="3">
    <location>
        <begin position="156"/>
        <end position="207"/>
    </location>
</feature>
<accession>L0K5R6</accession>
<evidence type="ECO:0000256" key="2">
    <source>
        <dbReference type="ARBA" id="ARBA00023163"/>
    </source>
</evidence>
<dbReference type="Pfam" id="PF04967">
    <property type="entry name" value="HTH_10"/>
    <property type="match status" value="1"/>
</dbReference>
<dbReference type="InterPro" id="IPR031803">
    <property type="entry name" value="BAT_GAF/HTH-assoc"/>
</dbReference>
<dbReference type="RefSeq" id="WP_015323296.1">
    <property type="nucleotide sequence ID" value="NC_019976.1"/>
</dbReference>
<dbReference type="HOGENOM" id="CLU_076274_0_0_2"/>
<evidence type="ECO:0000313" key="5">
    <source>
        <dbReference type="EMBL" id="AGB39865.1"/>
    </source>
</evidence>
<evidence type="ECO:0000256" key="1">
    <source>
        <dbReference type="ARBA" id="ARBA00023015"/>
    </source>
</evidence>
<dbReference type="PANTHER" id="PTHR34236">
    <property type="entry name" value="DIMETHYL SULFOXIDE REDUCTASE TRANSCRIPTIONAL ACTIVATOR"/>
    <property type="match status" value="1"/>
</dbReference>
<evidence type="ECO:0000259" key="3">
    <source>
        <dbReference type="Pfam" id="PF04967"/>
    </source>
</evidence>
<keyword evidence="5" id="KW-0614">Plasmid</keyword>
<dbReference type="Proteomes" id="UP000010878">
    <property type="component" value="Plasmid 2"/>
</dbReference>
<protein>
    <submittedName>
        <fullName evidence="5">Putative DNA binding protein</fullName>
    </submittedName>
</protein>
<evidence type="ECO:0000313" key="6">
    <source>
        <dbReference type="Proteomes" id="UP000010878"/>
    </source>
</evidence>